<proteinExistence type="predicted"/>
<evidence type="ECO:0000256" key="2">
    <source>
        <dbReference type="SAM" id="MobiDB-lite"/>
    </source>
</evidence>
<feature type="compositionally biased region" description="Polar residues" evidence="2">
    <location>
        <begin position="18"/>
        <end position="31"/>
    </location>
</feature>
<reference evidence="3" key="1">
    <citation type="journal article" date="2020" name="Stud. Mycol.">
        <title>101 Dothideomycetes genomes: a test case for predicting lifestyles and emergence of pathogens.</title>
        <authorList>
            <person name="Haridas S."/>
            <person name="Albert R."/>
            <person name="Binder M."/>
            <person name="Bloem J."/>
            <person name="Labutti K."/>
            <person name="Salamov A."/>
            <person name="Andreopoulos B."/>
            <person name="Baker S."/>
            <person name="Barry K."/>
            <person name="Bills G."/>
            <person name="Bluhm B."/>
            <person name="Cannon C."/>
            <person name="Castanera R."/>
            <person name="Culley D."/>
            <person name="Daum C."/>
            <person name="Ezra D."/>
            <person name="Gonzalez J."/>
            <person name="Henrissat B."/>
            <person name="Kuo A."/>
            <person name="Liang C."/>
            <person name="Lipzen A."/>
            <person name="Lutzoni F."/>
            <person name="Magnuson J."/>
            <person name="Mondo S."/>
            <person name="Nolan M."/>
            <person name="Ohm R."/>
            <person name="Pangilinan J."/>
            <person name="Park H.-J."/>
            <person name="Ramirez L."/>
            <person name="Alfaro M."/>
            <person name="Sun H."/>
            <person name="Tritt A."/>
            <person name="Yoshinaga Y."/>
            <person name="Zwiers L.-H."/>
            <person name="Turgeon B."/>
            <person name="Goodwin S."/>
            <person name="Spatafora J."/>
            <person name="Crous P."/>
            <person name="Grigoriev I."/>
        </authorList>
    </citation>
    <scope>NUCLEOTIDE SEQUENCE</scope>
    <source>
        <strain evidence="3">CBS 125425</strain>
    </source>
</reference>
<gene>
    <name evidence="3" type="ORF">EJ04DRAFT_518111</name>
</gene>
<feature type="coiled-coil region" evidence="1">
    <location>
        <begin position="90"/>
        <end position="138"/>
    </location>
</feature>
<feature type="region of interest" description="Disordered" evidence="2">
    <location>
        <begin position="18"/>
        <end position="37"/>
    </location>
</feature>
<evidence type="ECO:0000313" key="4">
    <source>
        <dbReference type="Proteomes" id="UP000799444"/>
    </source>
</evidence>
<name>A0A9P4RCE6_9PLEO</name>
<comment type="caution">
    <text evidence="3">The sequence shown here is derived from an EMBL/GenBank/DDBJ whole genome shotgun (WGS) entry which is preliminary data.</text>
</comment>
<keyword evidence="1" id="KW-0175">Coiled coil</keyword>
<accession>A0A9P4RCE6</accession>
<dbReference type="EMBL" id="ML996098">
    <property type="protein sequence ID" value="KAF2740887.1"/>
    <property type="molecule type" value="Genomic_DNA"/>
</dbReference>
<dbReference type="AlphaFoldDB" id="A0A9P4RCE6"/>
<keyword evidence="4" id="KW-1185">Reference proteome</keyword>
<sequence>MSKSTSQIITDSLNVLESSTATSANTMTPVTSRPLAKPTVSKSVRIEIPSKRKSKRIEVLECPIGKIRKLNKFKHLEENSNILLATARDVENILTENREMRKQQDDKEKRYKEEATRLEQQKNAAEDILQDVQEKLAKETRCHGSRRGAWLKLCLTTGKKIAELEGRLKARDTNDDKTKNLEKELKMQKRLNQDQEAELKMQKKLNGDQAAKLEEYKKIQALMSKVKN</sequence>
<dbReference type="Proteomes" id="UP000799444">
    <property type="component" value="Unassembled WGS sequence"/>
</dbReference>
<organism evidence="3 4">
    <name type="scientific">Polyplosphaeria fusca</name>
    <dbReference type="NCBI Taxonomy" id="682080"/>
    <lineage>
        <taxon>Eukaryota</taxon>
        <taxon>Fungi</taxon>
        <taxon>Dikarya</taxon>
        <taxon>Ascomycota</taxon>
        <taxon>Pezizomycotina</taxon>
        <taxon>Dothideomycetes</taxon>
        <taxon>Pleosporomycetidae</taxon>
        <taxon>Pleosporales</taxon>
        <taxon>Tetraplosphaeriaceae</taxon>
        <taxon>Polyplosphaeria</taxon>
    </lineage>
</organism>
<evidence type="ECO:0000256" key="1">
    <source>
        <dbReference type="SAM" id="Coils"/>
    </source>
</evidence>
<evidence type="ECO:0000313" key="3">
    <source>
        <dbReference type="EMBL" id="KAF2740887.1"/>
    </source>
</evidence>
<protein>
    <submittedName>
        <fullName evidence="3">Uncharacterized protein</fullName>
    </submittedName>
</protein>